<feature type="transmembrane region" description="Helical" evidence="7">
    <location>
        <begin position="396"/>
        <end position="420"/>
    </location>
</feature>
<keyword evidence="5 7" id="KW-1133">Transmembrane helix</keyword>
<dbReference type="AlphaFoldDB" id="A0A1I0DDV9"/>
<dbReference type="InterPro" id="IPR004681">
    <property type="entry name" value="TRAP_DctM"/>
</dbReference>
<feature type="transmembrane region" description="Helical" evidence="7">
    <location>
        <begin position="299"/>
        <end position="326"/>
    </location>
</feature>
<feature type="transmembrane region" description="Helical" evidence="7">
    <location>
        <begin position="134"/>
        <end position="160"/>
    </location>
</feature>
<dbReference type="Pfam" id="PF06808">
    <property type="entry name" value="DctM"/>
    <property type="match status" value="1"/>
</dbReference>
<evidence type="ECO:0000256" key="6">
    <source>
        <dbReference type="ARBA" id="ARBA00023136"/>
    </source>
</evidence>
<keyword evidence="6 7" id="KW-0472">Membrane</keyword>
<proteinExistence type="predicted"/>
<evidence type="ECO:0000256" key="5">
    <source>
        <dbReference type="ARBA" id="ARBA00022989"/>
    </source>
</evidence>
<dbReference type="GO" id="GO:0022857">
    <property type="term" value="F:transmembrane transporter activity"/>
    <property type="evidence" value="ECO:0007669"/>
    <property type="project" value="TreeGrafter"/>
</dbReference>
<evidence type="ECO:0000313" key="9">
    <source>
        <dbReference type="EMBL" id="SET30545.1"/>
    </source>
</evidence>
<dbReference type="InterPro" id="IPR010656">
    <property type="entry name" value="DctM"/>
</dbReference>
<dbReference type="GO" id="GO:0005886">
    <property type="term" value="C:plasma membrane"/>
    <property type="evidence" value="ECO:0007669"/>
    <property type="project" value="UniProtKB-SubCell"/>
</dbReference>
<dbReference type="PANTHER" id="PTHR33362">
    <property type="entry name" value="SIALIC ACID TRAP TRANSPORTER PERMEASE PROTEIN SIAT-RELATED"/>
    <property type="match status" value="1"/>
</dbReference>
<organism evidence="9 10">
    <name type="scientific">Enterocloster lavalensis</name>
    <dbReference type="NCBI Taxonomy" id="460384"/>
    <lineage>
        <taxon>Bacteria</taxon>
        <taxon>Bacillati</taxon>
        <taxon>Bacillota</taxon>
        <taxon>Clostridia</taxon>
        <taxon>Lachnospirales</taxon>
        <taxon>Lachnospiraceae</taxon>
        <taxon>Enterocloster</taxon>
    </lineage>
</organism>
<dbReference type="NCBIfam" id="TIGR00786">
    <property type="entry name" value="dctM"/>
    <property type="match status" value="1"/>
</dbReference>
<feature type="transmembrane region" description="Helical" evidence="7">
    <location>
        <begin position="212"/>
        <end position="234"/>
    </location>
</feature>
<dbReference type="PANTHER" id="PTHR33362:SF2">
    <property type="entry name" value="TRAP TRANSPORTER LARGE PERMEASE PROTEIN"/>
    <property type="match status" value="1"/>
</dbReference>
<evidence type="ECO:0000313" key="10">
    <source>
        <dbReference type="Proteomes" id="UP000198508"/>
    </source>
</evidence>
<evidence type="ECO:0000259" key="8">
    <source>
        <dbReference type="Pfam" id="PF06808"/>
    </source>
</evidence>
<protein>
    <submittedName>
        <fullName evidence="9">TRAP transporter, DctM subunit</fullName>
    </submittedName>
</protein>
<dbReference type="PIRSF" id="PIRSF006066">
    <property type="entry name" value="HI0050"/>
    <property type="match status" value="1"/>
</dbReference>
<feature type="transmembrane region" description="Helical" evidence="7">
    <location>
        <begin position="358"/>
        <end position="384"/>
    </location>
</feature>
<dbReference type="GeneID" id="93276255"/>
<evidence type="ECO:0000256" key="7">
    <source>
        <dbReference type="SAM" id="Phobius"/>
    </source>
</evidence>
<dbReference type="RefSeq" id="WP_092361383.1">
    <property type="nucleotide sequence ID" value="NZ_DAINWJ010000181.1"/>
</dbReference>
<accession>A0A1I0DDV9</accession>
<keyword evidence="3" id="KW-0997">Cell inner membrane</keyword>
<feature type="transmembrane region" description="Helical" evidence="7">
    <location>
        <begin position="240"/>
        <end position="259"/>
    </location>
</feature>
<comment type="subcellular location">
    <subcellularLocation>
        <location evidence="1">Cell inner membrane</location>
        <topology evidence="1">Multi-pass membrane protein</topology>
    </subcellularLocation>
</comment>
<feature type="transmembrane region" description="Helical" evidence="7">
    <location>
        <begin position="333"/>
        <end position="352"/>
    </location>
</feature>
<evidence type="ECO:0000256" key="2">
    <source>
        <dbReference type="ARBA" id="ARBA00022475"/>
    </source>
</evidence>
<evidence type="ECO:0000256" key="4">
    <source>
        <dbReference type="ARBA" id="ARBA00022692"/>
    </source>
</evidence>
<sequence length="427" mass="44884">MGVYLFAFLFFFMALGVPIAFAMAMGLAATIHVWGGISFSMLFQQIFQGINSFTFIAVPMFILAGELMSRVGIIDDILLLCRVVMGWVPGSLANANIVASMFFAGVSGSAVADTSAIGGALIPAMVKEGYDDDFSVAVTASSSVIGPIIPPSIGMVLYGATLGTSISAMFMGGLVPGILLGLGLMIPATYLSIKRKYPRNTEKYTPKQITHAFVRAIPALLMPVIILGGILGGVCSPTEAASVAILYSIIVGVFYYRSLNLKILVDCMVKAMIQSGAVLLIAAVACPVGWLVAMGKVPVILAAFITSITSNKFIVLLLINIFLLILGCGIDANVSLLIFAPILAPLAVSMGVHPIHFAIIFILNITIGLATPPYGVCLFIGSSIAKIPLSRTMKAVIPFCLVEIAVLLLTTYVPAIALAVPRMLGLI</sequence>
<feature type="transmembrane region" description="Helical" evidence="7">
    <location>
        <begin position="7"/>
        <end position="34"/>
    </location>
</feature>
<keyword evidence="10" id="KW-1185">Reference proteome</keyword>
<evidence type="ECO:0000256" key="1">
    <source>
        <dbReference type="ARBA" id="ARBA00004429"/>
    </source>
</evidence>
<dbReference type="Proteomes" id="UP000198508">
    <property type="component" value="Unassembled WGS sequence"/>
</dbReference>
<feature type="transmembrane region" description="Helical" evidence="7">
    <location>
        <begin position="46"/>
        <end position="65"/>
    </location>
</feature>
<reference evidence="10" key="1">
    <citation type="submission" date="2016-10" db="EMBL/GenBank/DDBJ databases">
        <authorList>
            <person name="Varghese N."/>
            <person name="Submissions S."/>
        </authorList>
    </citation>
    <scope>NUCLEOTIDE SEQUENCE [LARGE SCALE GENOMIC DNA]</scope>
    <source>
        <strain evidence="10">NLAE-zl-G277</strain>
    </source>
</reference>
<keyword evidence="4 7" id="KW-0812">Transmembrane</keyword>
<dbReference type="STRING" id="460384.SAMN05216313_104139"/>
<gene>
    <name evidence="9" type="ORF">SAMN05216313_104139</name>
</gene>
<feature type="transmembrane region" description="Helical" evidence="7">
    <location>
        <begin position="166"/>
        <end position="191"/>
    </location>
</feature>
<feature type="transmembrane region" description="Helical" evidence="7">
    <location>
        <begin position="271"/>
        <end position="293"/>
    </location>
</feature>
<dbReference type="EMBL" id="FOIM01000004">
    <property type="protein sequence ID" value="SET30545.1"/>
    <property type="molecule type" value="Genomic_DNA"/>
</dbReference>
<feature type="domain" description="TRAP C4-dicarboxylate transport system permease DctM subunit" evidence="8">
    <location>
        <begin position="7"/>
        <end position="416"/>
    </location>
</feature>
<evidence type="ECO:0000256" key="3">
    <source>
        <dbReference type="ARBA" id="ARBA00022519"/>
    </source>
</evidence>
<name>A0A1I0DDV9_9FIRM</name>
<keyword evidence="2" id="KW-1003">Cell membrane</keyword>